<dbReference type="Gene3D" id="1.20.1060.20">
    <property type="match status" value="1"/>
</dbReference>
<dbReference type="SUPFAM" id="SSF57997">
    <property type="entry name" value="Tropomyosin"/>
    <property type="match status" value="1"/>
</dbReference>
<evidence type="ECO:0000256" key="2">
    <source>
        <dbReference type="ARBA" id="ARBA00022741"/>
    </source>
</evidence>
<evidence type="ECO:0000256" key="5">
    <source>
        <dbReference type="ARBA" id="ARBA00023125"/>
    </source>
</evidence>
<dbReference type="HAMAP" id="MF_01894">
    <property type="entry name" value="Smc_prok"/>
    <property type="match status" value="1"/>
</dbReference>
<dbReference type="Gene3D" id="6.10.140.1720">
    <property type="match status" value="1"/>
</dbReference>
<dbReference type="EMBL" id="FOKI01000023">
    <property type="protein sequence ID" value="SFB27247.1"/>
    <property type="molecule type" value="Genomic_DNA"/>
</dbReference>
<accession>A0A1I0ZP17</accession>
<dbReference type="GO" id="GO:0006260">
    <property type="term" value="P:DNA replication"/>
    <property type="evidence" value="ECO:0007669"/>
    <property type="project" value="UniProtKB-UniRule"/>
</dbReference>
<evidence type="ECO:0000256" key="1">
    <source>
        <dbReference type="ARBA" id="ARBA00022490"/>
    </source>
</evidence>
<feature type="coiled-coil region" evidence="6">
    <location>
        <begin position="234"/>
        <end position="324"/>
    </location>
</feature>
<keyword evidence="4 6" id="KW-0175">Coiled coil</keyword>
<dbReference type="PANTHER" id="PTHR43977">
    <property type="entry name" value="STRUCTURAL MAINTENANCE OF CHROMOSOMES PROTEIN 3"/>
    <property type="match status" value="1"/>
</dbReference>
<dbReference type="GO" id="GO:0007059">
    <property type="term" value="P:chromosome segregation"/>
    <property type="evidence" value="ECO:0007669"/>
    <property type="project" value="UniProtKB-UniRule"/>
</dbReference>
<feature type="coiled-coil region" evidence="6">
    <location>
        <begin position="678"/>
        <end position="719"/>
    </location>
</feature>
<dbReference type="SUPFAM" id="SSF75553">
    <property type="entry name" value="Smc hinge domain"/>
    <property type="match status" value="1"/>
</dbReference>
<dbReference type="GO" id="GO:0005524">
    <property type="term" value="F:ATP binding"/>
    <property type="evidence" value="ECO:0007669"/>
    <property type="project" value="UniProtKB-UniRule"/>
</dbReference>
<evidence type="ECO:0000256" key="3">
    <source>
        <dbReference type="ARBA" id="ARBA00022840"/>
    </source>
</evidence>
<feature type="coiled-coil region" evidence="6">
    <location>
        <begin position="755"/>
        <end position="859"/>
    </location>
</feature>
<dbReference type="FunFam" id="3.40.50.300:FF:000984">
    <property type="entry name" value="Chromosome partition protein Smc"/>
    <property type="match status" value="1"/>
</dbReference>
<dbReference type="Pfam" id="PF02463">
    <property type="entry name" value="SMC_N"/>
    <property type="match status" value="1"/>
</dbReference>
<dbReference type="InterPro" id="IPR010935">
    <property type="entry name" value="SMC_hinge"/>
</dbReference>
<keyword evidence="5 6" id="KW-0238">DNA-binding</keyword>
<organism evidence="8 9">
    <name type="scientific">Clostridium frigidicarnis</name>
    <dbReference type="NCBI Taxonomy" id="84698"/>
    <lineage>
        <taxon>Bacteria</taxon>
        <taxon>Bacillati</taxon>
        <taxon>Bacillota</taxon>
        <taxon>Clostridia</taxon>
        <taxon>Eubacteriales</taxon>
        <taxon>Clostridiaceae</taxon>
        <taxon>Clostridium</taxon>
    </lineage>
</organism>
<reference evidence="8 9" key="1">
    <citation type="submission" date="2016-10" db="EMBL/GenBank/DDBJ databases">
        <authorList>
            <person name="de Groot N.N."/>
        </authorList>
    </citation>
    <scope>NUCLEOTIDE SEQUENCE [LARGE SCALE GENOMIC DNA]</scope>
    <source>
        <strain evidence="8 9">DSM 12271</strain>
    </source>
</reference>
<comment type="function">
    <text evidence="6">Required for chromosome condensation and partitioning.</text>
</comment>
<dbReference type="GO" id="GO:0016887">
    <property type="term" value="F:ATP hydrolysis activity"/>
    <property type="evidence" value="ECO:0007669"/>
    <property type="project" value="InterPro"/>
</dbReference>
<dbReference type="RefSeq" id="WP_090042148.1">
    <property type="nucleotide sequence ID" value="NZ_FOKI01000023.1"/>
</dbReference>
<comment type="similarity">
    <text evidence="6">Belongs to the SMC family.</text>
</comment>
<dbReference type="SUPFAM" id="SSF52540">
    <property type="entry name" value="P-loop containing nucleoside triphosphate hydrolases"/>
    <property type="match status" value="1"/>
</dbReference>
<dbReference type="CDD" id="cd03278">
    <property type="entry name" value="ABC_SMC_barmotin"/>
    <property type="match status" value="2"/>
</dbReference>
<dbReference type="GO" id="GO:0005694">
    <property type="term" value="C:chromosome"/>
    <property type="evidence" value="ECO:0007669"/>
    <property type="project" value="InterPro"/>
</dbReference>
<feature type="coiled-coil region" evidence="6">
    <location>
        <begin position="167"/>
        <end position="201"/>
    </location>
</feature>
<proteinExistence type="inferred from homology"/>
<feature type="coiled-coil region" evidence="6">
    <location>
        <begin position="906"/>
        <end position="936"/>
    </location>
</feature>
<dbReference type="Pfam" id="PF06470">
    <property type="entry name" value="SMC_hinge"/>
    <property type="match status" value="1"/>
</dbReference>
<dbReference type="InterPro" id="IPR003395">
    <property type="entry name" value="RecF/RecN/SMC_N"/>
</dbReference>
<comment type="domain">
    <text evidence="6">Contains large globular domains required for ATP hydrolysis at each terminus and a third globular domain forming a flexible hinge near the middle of the molecule. These domains are separated by coiled-coil structures.</text>
</comment>
<keyword evidence="2 6" id="KW-0547">Nucleotide-binding</keyword>
<comment type="subunit">
    <text evidence="6">Homodimer.</text>
</comment>
<evidence type="ECO:0000256" key="4">
    <source>
        <dbReference type="ARBA" id="ARBA00023054"/>
    </source>
</evidence>
<evidence type="ECO:0000259" key="7">
    <source>
        <dbReference type="SMART" id="SM00968"/>
    </source>
</evidence>
<protein>
    <recommendedName>
        <fullName evidence="6">Chromosome partition protein Smc</fullName>
    </recommendedName>
</protein>
<evidence type="ECO:0000313" key="9">
    <source>
        <dbReference type="Proteomes" id="UP000198619"/>
    </source>
</evidence>
<feature type="binding site" evidence="6">
    <location>
        <begin position="32"/>
        <end position="39"/>
    </location>
    <ligand>
        <name>ATP</name>
        <dbReference type="ChEBI" id="CHEBI:30616"/>
    </ligand>
</feature>
<evidence type="ECO:0000313" key="8">
    <source>
        <dbReference type="EMBL" id="SFB27247.1"/>
    </source>
</evidence>
<dbReference type="PIRSF" id="PIRSF005719">
    <property type="entry name" value="SMC"/>
    <property type="match status" value="1"/>
</dbReference>
<dbReference type="NCBIfam" id="TIGR02168">
    <property type="entry name" value="SMC_prok_B"/>
    <property type="match status" value="1"/>
</dbReference>
<keyword evidence="9" id="KW-1185">Reference proteome</keyword>
<feature type="domain" description="SMC hinge" evidence="7">
    <location>
        <begin position="526"/>
        <end position="643"/>
    </location>
</feature>
<dbReference type="OrthoDB" id="9808768at2"/>
<dbReference type="Gene3D" id="3.30.70.1620">
    <property type="match status" value="1"/>
</dbReference>
<keyword evidence="1 6" id="KW-0963">Cytoplasm</keyword>
<evidence type="ECO:0000256" key="6">
    <source>
        <dbReference type="HAMAP-Rule" id="MF_01894"/>
    </source>
</evidence>
<name>A0A1I0ZP17_9CLOT</name>
<dbReference type="GO" id="GO:0030261">
    <property type="term" value="P:chromosome condensation"/>
    <property type="evidence" value="ECO:0007669"/>
    <property type="project" value="InterPro"/>
</dbReference>
<comment type="subcellular location">
    <subcellularLocation>
        <location evidence="6">Cytoplasm</location>
    </subcellularLocation>
</comment>
<feature type="coiled-coil region" evidence="6">
    <location>
        <begin position="360"/>
        <end position="492"/>
    </location>
</feature>
<keyword evidence="3 6" id="KW-0067">ATP-binding</keyword>
<dbReference type="InterPro" id="IPR036277">
    <property type="entry name" value="SMC_hinge_sf"/>
</dbReference>
<dbReference type="InterPro" id="IPR027417">
    <property type="entry name" value="P-loop_NTPase"/>
</dbReference>
<dbReference type="STRING" id="84698.SAMN04488528_102338"/>
<dbReference type="Proteomes" id="UP000198619">
    <property type="component" value="Unassembled WGS sequence"/>
</dbReference>
<dbReference type="AlphaFoldDB" id="A0A1I0ZP17"/>
<dbReference type="InterPro" id="IPR011890">
    <property type="entry name" value="SMC_prok"/>
</dbReference>
<dbReference type="InterPro" id="IPR024704">
    <property type="entry name" value="SMC"/>
</dbReference>
<gene>
    <name evidence="6" type="primary">smc</name>
    <name evidence="8" type="ORF">SAMN04488528_102338</name>
</gene>
<sequence>MFLKTIEIRGFKSFADKTELAFKKGVTAVVGPNGSGKSNISDAIRWVLGEQSAKSLRGGKMEDVIFAGTQYRKPVGLAQVSLTLDNSENELPIEYNDVIISRRLYRSGESEYFINNTPCRLKDIHELFMDTGIGKEGYSIIGQGKIDAILSGKAEERRALLEEAAGIVKFKTRKEEAEKKLNNTEQNLIRINDILSTYEERLEPLRIDNEKAKKFIEISDELKSLEISLIVDSIKNVQENIDNISKEIGKINEDKNRLNEERDKYKRLIEELENRLESQEKKSSEDKVIYYQSKEKCKELEGDIQLLQERIKNINFNIDKNKKELSIQEEKISFYYKSKQENESKLLETTESQKSVNKKIESLEDYIQSSNGDLSILEKEIETLRNQEIETSKSISHEENKVEVLNNDINNLHNKIESLKNTCENLENSIKINLTTGKILQDNKNKVSVDIENLNEEIKNSKKQMNLLINKINEKDKELRSNHANLNKLEANHQMLNNLEKQYEGYARSVKILMKHIDEGKIENIKGKSYVLGDIIEVKKELETAIEISLGGGISHIITEDDSTAKTLINHLKRNNLGRATFLPLTIIKGKRIMLNDNLKRLKGFIGIASDLISYDSMFTPAINYVLGRTLICDTMDNALNFAKVTQHSYKIVTLEGEVINPGGALTGGSVYHKNVSIIGRKREMEELKDNIENLKKHLTNLNNELLSYKDQFKLLDDKCLNLRDEIHYNNIELTKIQGELSNINNEKIRLTQSLNISIKEKEIVNKKIEDLSQELKKKIDNIKSLKNKEKNLFDERNNLNNKILEREKSLSSYKEELVELKVNKAQIDEILTAEIKEINRLERDIEELLLKVNNIKNDISKDIEIMEKSNSSITHNKEIILKLQQTIEIMKKDFDKYEAIRVKLKEDIRVNINRAEGLNQELNKIEDNSNKKNITKAKYEMEMQSYFSKLNNDMQLTLAEAQDLSKPVTDLEEFKRNISILKGKISSLGTVNLKAIEEYEEVTNKYGFMSTQRDDLENAKNELNSVIDEMILKMKKVFSGNFEILRKNFTETFKELFKGGSADLILADGDELSSNIEINVQPPGKKLQNINLMSGGEKVLSAIALLFAILKMKPTPFCILDEIEAALDDANVYRYAEFLNKFADNIQFIVITHRKGTMEASDVLYGVTMEEKGVSKIVSVDLSA</sequence>
<dbReference type="GO" id="GO:0007062">
    <property type="term" value="P:sister chromatid cohesion"/>
    <property type="evidence" value="ECO:0007669"/>
    <property type="project" value="InterPro"/>
</dbReference>
<dbReference type="Gene3D" id="3.40.50.300">
    <property type="entry name" value="P-loop containing nucleotide triphosphate hydrolases"/>
    <property type="match status" value="2"/>
</dbReference>
<dbReference type="GO" id="GO:0005737">
    <property type="term" value="C:cytoplasm"/>
    <property type="evidence" value="ECO:0007669"/>
    <property type="project" value="UniProtKB-SubCell"/>
</dbReference>
<dbReference type="SMART" id="SM00968">
    <property type="entry name" value="SMC_hinge"/>
    <property type="match status" value="1"/>
</dbReference>
<dbReference type="GO" id="GO:0003677">
    <property type="term" value="F:DNA binding"/>
    <property type="evidence" value="ECO:0007669"/>
    <property type="project" value="UniProtKB-UniRule"/>
</dbReference>